<evidence type="ECO:0000256" key="2">
    <source>
        <dbReference type="SAM" id="Phobius"/>
    </source>
</evidence>
<keyword evidence="2" id="KW-0812">Transmembrane</keyword>
<reference evidence="3 4" key="1">
    <citation type="submission" date="2016-07" db="EMBL/GenBank/DDBJ databases">
        <title>Pervasive Adenine N6-methylation of Active Genes in Fungi.</title>
        <authorList>
            <consortium name="DOE Joint Genome Institute"/>
            <person name="Mondo S.J."/>
            <person name="Dannebaum R.O."/>
            <person name="Kuo R.C."/>
            <person name="Labutti K."/>
            <person name="Haridas S."/>
            <person name="Kuo A."/>
            <person name="Salamov A."/>
            <person name="Ahrendt S.R."/>
            <person name="Lipzen A."/>
            <person name="Sullivan W."/>
            <person name="Andreopoulos W.B."/>
            <person name="Clum A."/>
            <person name="Lindquist E."/>
            <person name="Daum C."/>
            <person name="Ramamoorthy G.K."/>
            <person name="Gryganskyi A."/>
            <person name="Culley D."/>
            <person name="Magnuson J.K."/>
            <person name="James T.Y."/>
            <person name="O'Malley M.A."/>
            <person name="Stajich J.E."/>
            <person name="Spatafora J.W."/>
            <person name="Visel A."/>
            <person name="Grigoriev I.V."/>
        </authorList>
    </citation>
    <scope>NUCLEOTIDE SEQUENCE [LARGE SCALE GENOMIC DNA]</scope>
    <source>
        <strain evidence="3 4">JEL800</strain>
    </source>
</reference>
<proteinExistence type="predicted"/>
<dbReference type="Proteomes" id="UP000193642">
    <property type="component" value="Unassembled WGS sequence"/>
</dbReference>
<feature type="region of interest" description="Disordered" evidence="1">
    <location>
        <begin position="34"/>
        <end position="151"/>
    </location>
</feature>
<evidence type="ECO:0000313" key="4">
    <source>
        <dbReference type="Proteomes" id="UP000193642"/>
    </source>
</evidence>
<dbReference type="EMBL" id="MCGO01000092">
    <property type="protein sequence ID" value="ORY28723.1"/>
    <property type="molecule type" value="Genomic_DNA"/>
</dbReference>
<feature type="compositionally biased region" description="Basic and acidic residues" evidence="1">
    <location>
        <begin position="137"/>
        <end position="147"/>
    </location>
</feature>
<comment type="caution">
    <text evidence="3">The sequence shown here is derived from an EMBL/GenBank/DDBJ whole genome shotgun (WGS) entry which is preliminary data.</text>
</comment>
<keyword evidence="4" id="KW-1185">Reference proteome</keyword>
<name>A0A1Y2B1N5_9FUNG</name>
<keyword evidence="2" id="KW-0472">Membrane</keyword>
<evidence type="ECO:0008006" key="5">
    <source>
        <dbReference type="Google" id="ProtNLM"/>
    </source>
</evidence>
<keyword evidence="2" id="KW-1133">Transmembrane helix</keyword>
<protein>
    <recommendedName>
        <fullName evidence="5">PLAC8-domain-containing protein</fullName>
    </recommendedName>
</protein>
<sequence length="453" mass="49057">MWGDAEDTLPRALEIQTKVGLGTSLGVLGVLAEDDKEEQELDELDPEAPPPPTSTTTNIDPTSPTTLSPLSPVEMMLGSASDIVPLRGDGDGSNGTDADPLLNQLNYQSNHPHPPKRRGSTVSSTFVDLDPSLPASDSKERDKDKGKRVSHRLSTASIDFTSFRRGVTAKSSRVSMSIQGISQNVQETVQEALKSSSSWVHPLRNWSRVDSNAFAFVPASQESVNAIQPYATPQMSFAVSESKQSSDSSLTNESVVMAPATPAAAIRRGASKSILKANSFSAIHPQQQQQQQLQMDHQLFTKQPQQPQIEKPKPAPNPSIIPCLSATCCPCIIYSQNRQLFLRSGGSIENDPISSFCGGSSTSTSSASESSKIAQAACCFVLSIPICMYWWSLRSLRRAIRTRYALSSDDAGGESNGECGEWMLSLCCCCIPCALDTRDTRDRNRIRRISGIM</sequence>
<evidence type="ECO:0000313" key="3">
    <source>
        <dbReference type="EMBL" id="ORY28723.1"/>
    </source>
</evidence>
<dbReference type="OrthoDB" id="1045822at2759"/>
<evidence type="ECO:0000256" key="1">
    <source>
        <dbReference type="SAM" id="MobiDB-lite"/>
    </source>
</evidence>
<organism evidence="3 4">
    <name type="scientific">Rhizoclosmatium globosum</name>
    <dbReference type="NCBI Taxonomy" id="329046"/>
    <lineage>
        <taxon>Eukaryota</taxon>
        <taxon>Fungi</taxon>
        <taxon>Fungi incertae sedis</taxon>
        <taxon>Chytridiomycota</taxon>
        <taxon>Chytridiomycota incertae sedis</taxon>
        <taxon>Chytridiomycetes</taxon>
        <taxon>Chytridiales</taxon>
        <taxon>Chytriomycetaceae</taxon>
        <taxon>Rhizoclosmatium</taxon>
    </lineage>
</organism>
<feature type="compositionally biased region" description="Acidic residues" evidence="1">
    <location>
        <begin position="34"/>
        <end position="46"/>
    </location>
</feature>
<feature type="transmembrane region" description="Helical" evidence="2">
    <location>
        <begin position="373"/>
        <end position="393"/>
    </location>
</feature>
<feature type="compositionally biased region" description="Low complexity" evidence="1">
    <location>
        <begin position="54"/>
        <end position="72"/>
    </location>
</feature>
<gene>
    <name evidence="3" type="ORF">BCR33DRAFT_724917</name>
</gene>
<dbReference type="AlphaFoldDB" id="A0A1Y2B1N5"/>
<accession>A0A1Y2B1N5</accession>